<gene>
    <name evidence="1" type="ORF">PS900_00471</name>
</gene>
<evidence type="ECO:0008006" key="3">
    <source>
        <dbReference type="Google" id="ProtNLM"/>
    </source>
</evidence>
<dbReference type="Proteomes" id="UP000325723">
    <property type="component" value="Unassembled WGS sequence"/>
</dbReference>
<dbReference type="AlphaFoldDB" id="A0A8H2NME6"/>
<reference evidence="1 2" key="1">
    <citation type="submission" date="2019-09" db="EMBL/GenBank/DDBJ databases">
        <authorList>
            <person name="Chandra G."/>
            <person name="Truman W A."/>
        </authorList>
    </citation>
    <scope>NUCLEOTIDE SEQUENCE [LARGE SCALE GENOMIC DNA]</scope>
    <source>
        <strain evidence="1">PS900</strain>
    </source>
</reference>
<protein>
    <recommendedName>
        <fullName evidence="3">Swt1-like HEPN domain-containing protein</fullName>
    </recommendedName>
</protein>
<sequence length="469" mass="52546">MLSSNGAQHGNCPCFTRVECCSMPVTITKAKVIGAVRITSPLLLKGVSSREGNAEVSEKTKQLLEQQEAMLRKLDIGLPSTKIQKLLSISEMHRPMISASDELTKMVASIQSFAPAQHLLSDISAFTARHAELFRSPLDGQFGMPSYLQSPGLQHMLEKERAARKVYDDTFRMPVLGEIAQFGISQFYKEGFADSILSSLDFHADLQAKMEGMRSPWLNGANVLGSAQAFAEIHALGRLVNGPNPFAQSVSASLRVELGDWRDFEVAAPELLVDPQSRTALYVERGFNTALTDFTDDAFDEGLESAGIREHSVGSVYHAELDEAGLARNQNAFNTLMRFEMQVRHFIAEAMLAQYGEDWIKHQLPGDMLERWRAKAEASIKAGYSPGELIDYADFTDYRMIIERKDNWANVFRAVFTRPEDIRESFQRLFPVRIATMHARIITLDDDLYLRSETQRVLSAIRKATRSRG</sequence>
<comment type="caution">
    <text evidence="1">The sequence shown here is derived from an EMBL/GenBank/DDBJ whole genome shotgun (WGS) entry which is preliminary data.</text>
</comment>
<proteinExistence type="predicted"/>
<evidence type="ECO:0000313" key="2">
    <source>
        <dbReference type="Proteomes" id="UP000325723"/>
    </source>
</evidence>
<accession>A0A8H2NME6</accession>
<evidence type="ECO:0000313" key="1">
    <source>
        <dbReference type="EMBL" id="VVO54472.1"/>
    </source>
</evidence>
<organism evidence="1 2">
    <name type="scientific">Pseudomonas fluorescens</name>
    <dbReference type="NCBI Taxonomy" id="294"/>
    <lineage>
        <taxon>Bacteria</taxon>
        <taxon>Pseudomonadati</taxon>
        <taxon>Pseudomonadota</taxon>
        <taxon>Gammaproteobacteria</taxon>
        <taxon>Pseudomonadales</taxon>
        <taxon>Pseudomonadaceae</taxon>
        <taxon>Pseudomonas</taxon>
    </lineage>
</organism>
<dbReference type="EMBL" id="CABVIE010000001">
    <property type="protein sequence ID" value="VVO54472.1"/>
    <property type="molecule type" value="Genomic_DNA"/>
</dbReference>
<name>A0A8H2NME6_PSEFL</name>